<keyword evidence="1" id="KW-0472">Membrane</keyword>
<feature type="transmembrane region" description="Helical" evidence="1">
    <location>
        <begin position="640"/>
        <end position="660"/>
    </location>
</feature>
<dbReference type="InterPro" id="IPR027417">
    <property type="entry name" value="P-loop_NTPase"/>
</dbReference>
<keyword evidence="1" id="KW-1133">Transmembrane helix</keyword>
<dbReference type="InterPro" id="IPR013783">
    <property type="entry name" value="Ig-like_fold"/>
</dbReference>
<name>A0AAJ5WQC0_9BACT</name>
<evidence type="ECO:0000256" key="1">
    <source>
        <dbReference type="SAM" id="Phobius"/>
    </source>
</evidence>
<organism evidence="2 3">
    <name type="scientific">Candidatus Pseudobacter hemicellulosilyticus</name>
    <dbReference type="NCBI Taxonomy" id="3121375"/>
    <lineage>
        <taxon>Bacteria</taxon>
        <taxon>Pseudomonadati</taxon>
        <taxon>Bacteroidota</taxon>
        <taxon>Chitinophagia</taxon>
        <taxon>Chitinophagales</taxon>
        <taxon>Chitinophagaceae</taxon>
        <taxon>Pseudobacter</taxon>
    </lineage>
</organism>
<dbReference type="Proteomes" id="UP001220610">
    <property type="component" value="Chromosome"/>
</dbReference>
<dbReference type="InterPro" id="IPR003961">
    <property type="entry name" value="FN3_dom"/>
</dbReference>
<proteinExistence type="predicted"/>
<dbReference type="EMBL" id="CP119311">
    <property type="protein sequence ID" value="WEK34628.1"/>
    <property type="molecule type" value="Genomic_DNA"/>
</dbReference>
<sequence>MMDLTIDRLSNDKIIPAFSQAFTRLLIPVNGYFPVDAFRDLQERLSVGTDEKEFIRFKELAVNYLNRAVDKKEDIAWIETLLFLSLYQLEERLDTLRPWADGFKSVSFSEMASPARLVCSRILNLYRYWTASSVTFPCARPYAFYLLMEVVQGSRSLLAVMEMTGNEFVQLKDFIAIMNGMPDAPILEDNELIKFSKKYRENQSLLGSATPFDREFAVRNYTKILRENQDNINLSKGMLADERLVAALVVGSTGSGKTVMIKSIFQRTLKGEMYYDNPLKSIYVKTYPEGNEAQSFLVEGRPAPTASTVWALEGKIRISKTLYNIQLTDTRGGAITSTPEKKVAGGEEPGPLEQALMLTDLLIITLEPINLLEANRDYTNLLNGLGARLDDLFRNSKHAMVSIVLTKFDEYGVVISGPRSLLNTEAKWEKLRQFQDNASEMAWEVFVEEVLSGFNDNMPLRYTLGFLLQKIKPLLTQFCNTHRHLPINIYITNAIEAKDAISFQRTGIPYLFSDFEAYASCLIEKFPQQSAIGQALLPPVQNLMVAGTPDNSQPEAIRITWDAVPGFQYLIKKKVGFNNGVWTSWLDDFAANISSNTYTDRQHLKKGNRYQYQVIAVQTDNKQRSDPAESEVFVIPPIKIPWVLVGVISGLLLIALVVWFA</sequence>
<dbReference type="InterPro" id="IPR036116">
    <property type="entry name" value="FN3_sf"/>
</dbReference>
<dbReference type="AlphaFoldDB" id="A0AAJ5WQC0"/>
<gene>
    <name evidence="2" type="ORF">P0Y53_19245</name>
</gene>
<protein>
    <submittedName>
        <fullName evidence="2">Fibronectin type III domain-containing protein</fullName>
    </submittedName>
</protein>
<dbReference type="CDD" id="cd00063">
    <property type="entry name" value="FN3"/>
    <property type="match status" value="1"/>
</dbReference>
<dbReference type="Gene3D" id="2.60.40.10">
    <property type="entry name" value="Immunoglobulins"/>
    <property type="match status" value="1"/>
</dbReference>
<reference evidence="2" key="1">
    <citation type="submission" date="2023-03" db="EMBL/GenBank/DDBJ databases">
        <title>Andean soil-derived lignocellulolytic bacterial consortium as a source of novel taxa and putative plastic-active enzymes.</title>
        <authorList>
            <person name="Diaz-Garcia L."/>
            <person name="Chuvochina M."/>
            <person name="Feuerriegel G."/>
            <person name="Bunk B."/>
            <person name="Sproer C."/>
            <person name="Streit W.R."/>
            <person name="Rodriguez L.M."/>
            <person name="Overmann J."/>
            <person name="Jimenez D.J."/>
        </authorList>
    </citation>
    <scope>NUCLEOTIDE SEQUENCE</scope>
    <source>
        <strain evidence="2">MAG 7</strain>
    </source>
</reference>
<evidence type="ECO:0000313" key="3">
    <source>
        <dbReference type="Proteomes" id="UP001220610"/>
    </source>
</evidence>
<accession>A0AAJ5WQC0</accession>
<keyword evidence="1" id="KW-0812">Transmembrane</keyword>
<evidence type="ECO:0000313" key="2">
    <source>
        <dbReference type="EMBL" id="WEK34628.1"/>
    </source>
</evidence>
<dbReference type="SUPFAM" id="SSF49265">
    <property type="entry name" value="Fibronectin type III"/>
    <property type="match status" value="1"/>
</dbReference>
<dbReference type="SUPFAM" id="SSF52540">
    <property type="entry name" value="P-loop containing nucleoside triphosphate hydrolases"/>
    <property type="match status" value="1"/>
</dbReference>